<organism evidence="2 3">
    <name type="scientific">Zooshikella harenae</name>
    <dbReference type="NCBI Taxonomy" id="2827238"/>
    <lineage>
        <taxon>Bacteria</taxon>
        <taxon>Pseudomonadati</taxon>
        <taxon>Pseudomonadota</taxon>
        <taxon>Gammaproteobacteria</taxon>
        <taxon>Oceanospirillales</taxon>
        <taxon>Zooshikellaceae</taxon>
        <taxon>Zooshikella</taxon>
    </lineage>
</organism>
<comment type="caution">
    <text evidence="2">The sequence shown here is derived from an EMBL/GenBank/DDBJ whole genome shotgun (WGS) entry which is preliminary data.</text>
</comment>
<dbReference type="EMBL" id="JAGSOY010000085">
    <property type="protein sequence ID" value="MBU2713527.1"/>
    <property type="molecule type" value="Genomic_DNA"/>
</dbReference>
<gene>
    <name evidence="2" type="ORF">KCG35_20925</name>
</gene>
<accession>A0ABS5ZHI0</accession>
<evidence type="ECO:0000313" key="2">
    <source>
        <dbReference type="EMBL" id="MBU2713527.1"/>
    </source>
</evidence>
<keyword evidence="3" id="KW-1185">Reference proteome</keyword>
<keyword evidence="1" id="KW-1133">Transmembrane helix</keyword>
<keyword evidence="1" id="KW-0812">Transmembrane</keyword>
<protein>
    <recommendedName>
        <fullName evidence="4">Type II secretion system protein GspF domain-containing protein</fullName>
    </recommendedName>
</protein>
<proteinExistence type="predicted"/>
<keyword evidence="1" id="KW-0472">Membrane</keyword>
<sequence>MAWKRFGYICRKASVDYKEQEKISTCLSRIESEKSCDLYGSKIRIDSWPRKILDEIGNIQDKQKALDIIEIYKGLNLVNQFELPMRFKRVIGYLGFVTFFFCILVGIYQLKVAPSFLEVFENFKISIPSHLLFYQEYWKHVVLVISVMLVFSFVIAFKMKKLFVFTVGIENSFIVKFLMFRSVRESYQRIIEILRFPILFFSGAKKESDDQIVSHLQSINKSKMCISKEMQELIEIEMQSILENCERQMKLMSTVVALVVVVAIFFFLVSAYSPLSILGDIL</sequence>
<dbReference type="RefSeq" id="WP_215821812.1">
    <property type="nucleotide sequence ID" value="NZ_JAGSOY010000085.1"/>
</dbReference>
<feature type="transmembrane region" description="Helical" evidence="1">
    <location>
        <begin position="137"/>
        <end position="157"/>
    </location>
</feature>
<dbReference type="Proteomes" id="UP000690515">
    <property type="component" value="Unassembled WGS sequence"/>
</dbReference>
<name>A0ABS5ZHI0_9GAMM</name>
<evidence type="ECO:0000313" key="3">
    <source>
        <dbReference type="Proteomes" id="UP000690515"/>
    </source>
</evidence>
<evidence type="ECO:0008006" key="4">
    <source>
        <dbReference type="Google" id="ProtNLM"/>
    </source>
</evidence>
<evidence type="ECO:0000256" key="1">
    <source>
        <dbReference type="SAM" id="Phobius"/>
    </source>
</evidence>
<feature type="transmembrane region" description="Helical" evidence="1">
    <location>
        <begin position="251"/>
        <end position="272"/>
    </location>
</feature>
<feature type="transmembrane region" description="Helical" evidence="1">
    <location>
        <begin position="90"/>
        <end position="110"/>
    </location>
</feature>
<reference evidence="2 3" key="1">
    <citation type="submission" date="2021-04" db="EMBL/GenBank/DDBJ databases">
        <authorList>
            <person name="Pira H."/>
            <person name="Risdian C."/>
            <person name="Wink J."/>
        </authorList>
    </citation>
    <scope>NUCLEOTIDE SEQUENCE [LARGE SCALE GENOMIC DNA]</scope>
    <source>
        <strain evidence="2 3">WH53</strain>
    </source>
</reference>